<keyword evidence="1" id="KW-0175">Coiled coil</keyword>
<sequence length="296" mass="34252">MLRVHSPEMKFLLSQKYPDWAKIKNEYNQARGRERSTLSKEIEKIDLYLMGLEALPKYVLELFYQEELKKVDVETRRSVEEHERFLNCEDADARPDFNHWTRLDRWNADEAAALMLGRDPVTVAKRQAAFRSNRFKKELNKYKDLIERAQQVRALAEMMTPSELMHWARGRNHPFPTDLEAAIQGSPAHYRASLDANALGAQIAVLTDENKRLAQDLRREKLRDDGRESLLKLIIGLAVGGYKYVPDVKYNKALEKIKTSLELLGLEIDEKTIRKCLSMASKTLDPKVKEHLKTGS</sequence>
<proteinExistence type="predicted"/>
<keyword evidence="3" id="KW-1185">Reference proteome</keyword>
<reference evidence="2" key="1">
    <citation type="submission" date="2021-01" db="EMBL/GenBank/DDBJ databases">
        <title>Microvirga sp.</title>
        <authorList>
            <person name="Kim M.K."/>
        </authorList>
    </citation>
    <scope>NUCLEOTIDE SEQUENCE</scope>
    <source>
        <strain evidence="2">5420S-16</strain>
    </source>
</reference>
<accession>A0A936ZBY5</accession>
<organism evidence="2 3">
    <name type="scientific">Microvirga aerilata</name>
    <dbReference type="NCBI Taxonomy" id="670292"/>
    <lineage>
        <taxon>Bacteria</taxon>
        <taxon>Pseudomonadati</taxon>
        <taxon>Pseudomonadota</taxon>
        <taxon>Alphaproteobacteria</taxon>
        <taxon>Hyphomicrobiales</taxon>
        <taxon>Methylobacteriaceae</taxon>
        <taxon>Microvirga</taxon>
    </lineage>
</organism>
<protein>
    <submittedName>
        <fullName evidence="2">Uncharacterized protein</fullName>
    </submittedName>
</protein>
<evidence type="ECO:0000256" key="1">
    <source>
        <dbReference type="SAM" id="Coils"/>
    </source>
</evidence>
<evidence type="ECO:0000313" key="3">
    <source>
        <dbReference type="Proteomes" id="UP000605848"/>
    </source>
</evidence>
<dbReference type="RefSeq" id="WP_377047827.1">
    <property type="nucleotide sequence ID" value="NZ_JBHSMN010000033.1"/>
</dbReference>
<comment type="caution">
    <text evidence="2">The sequence shown here is derived from an EMBL/GenBank/DDBJ whole genome shotgun (WGS) entry which is preliminary data.</text>
</comment>
<dbReference type="EMBL" id="JAEQMY010000070">
    <property type="protein sequence ID" value="MBL0407242.1"/>
    <property type="molecule type" value="Genomic_DNA"/>
</dbReference>
<dbReference type="AlphaFoldDB" id="A0A936ZBY5"/>
<evidence type="ECO:0000313" key="2">
    <source>
        <dbReference type="EMBL" id="MBL0407242.1"/>
    </source>
</evidence>
<gene>
    <name evidence="2" type="ORF">JKG68_25260</name>
</gene>
<name>A0A936ZBY5_9HYPH</name>
<dbReference type="Proteomes" id="UP000605848">
    <property type="component" value="Unassembled WGS sequence"/>
</dbReference>
<feature type="coiled-coil region" evidence="1">
    <location>
        <begin position="196"/>
        <end position="223"/>
    </location>
</feature>